<dbReference type="OrthoDB" id="9765195at2"/>
<dbReference type="Gene3D" id="3.40.367.20">
    <property type="match status" value="1"/>
</dbReference>
<evidence type="ECO:0000313" key="5">
    <source>
        <dbReference type="Proteomes" id="UP000199054"/>
    </source>
</evidence>
<dbReference type="GO" id="GO:0005829">
    <property type="term" value="C:cytosol"/>
    <property type="evidence" value="ECO:0007669"/>
    <property type="project" value="TreeGrafter"/>
</dbReference>
<dbReference type="PANTHER" id="PTHR47690:SF1">
    <property type="entry name" value="GLUCOKINASE"/>
    <property type="match status" value="1"/>
</dbReference>
<evidence type="ECO:0000256" key="3">
    <source>
        <dbReference type="RuleBase" id="RU004046"/>
    </source>
</evidence>
<dbReference type="InterPro" id="IPR043129">
    <property type="entry name" value="ATPase_NBD"/>
</dbReference>
<sequence length="308" mass="32832">MAMLLADVGGTNARLAIARNNMIDAATVTRFRGDDHAGFDDVVRLYLRQQGQPRISAVCVAVAGPVSGGRAELTNRDWDFDEARLARLTDADRVRLINDLTALGYATPALHGDSLAPLRRVPQDRPHNGQSLVVGLGTGFNVCAVRVMPGGAPVALEAEEGHTSLPANIHARLEQAVGAAAMAGFFSTEETFAGRGLSRLHAALTGQPAIRSEDIAAAAAAGDRAANATYDLFVELVGLLCRELALRFMPLEGMFLAGSVGRSIADRMERFESAFLSQSHMRQITENTPIFLIRDDMAALHGCLTALS</sequence>
<keyword evidence="5" id="KW-1185">Reference proteome</keyword>
<dbReference type="RefSeq" id="WP_090617479.1">
    <property type="nucleotide sequence ID" value="NZ_CP067124.1"/>
</dbReference>
<dbReference type="PANTHER" id="PTHR47690">
    <property type="entry name" value="GLUCOKINASE"/>
    <property type="match status" value="1"/>
</dbReference>
<dbReference type="Proteomes" id="UP000199054">
    <property type="component" value="Unassembled WGS sequence"/>
</dbReference>
<dbReference type="Pfam" id="PF02685">
    <property type="entry name" value="Glucokinase"/>
    <property type="match status" value="1"/>
</dbReference>
<dbReference type="InterPro" id="IPR003836">
    <property type="entry name" value="Glucokinase"/>
</dbReference>
<comment type="similarity">
    <text evidence="3">Belongs to the bacterial glucokinase family.</text>
</comment>
<keyword evidence="2 4" id="KW-0418">Kinase</keyword>
<organism evidence="4 5">
    <name type="scientific">Paracoccus alcaliphilus</name>
    <dbReference type="NCBI Taxonomy" id="34002"/>
    <lineage>
        <taxon>Bacteria</taxon>
        <taxon>Pseudomonadati</taxon>
        <taxon>Pseudomonadota</taxon>
        <taxon>Alphaproteobacteria</taxon>
        <taxon>Rhodobacterales</taxon>
        <taxon>Paracoccaceae</taxon>
        <taxon>Paracoccus</taxon>
    </lineage>
</organism>
<name>A0A1H8NHH6_9RHOB</name>
<evidence type="ECO:0000256" key="1">
    <source>
        <dbReference type="ARBA" id="ARBA00022679"/>
    </source>
</evidence>
<dbReference type="GO" id="GO:0005536">
    <property type="term" value="F:D-glucose binding"/>
    <property type="evidence" value="ECO:0007669"/>
    <property type="project" value="InterPro"/>
</dbReference>
<dbReference type="AlphaFoldDB" id="A0A1H8NHH6"/>
<dbReference type="EMBL" id="FODE01000060">
    <property type="protein sequence ID" value="SEO29080.1"/>
    <property type="molecule type" value="Genomic_DNA"/>
</dbReference>
<gene>
    <name evidence="4" type="ORF">SAMN04489859_106014</name>
</gene>
<dbReference type="InterPro" id="IPR050201">
    <property type="entry name" value="Bacterial_glucokinase"/>
</dbReference>
<dbReference type="CDD" id="cd24008">
    <property type="entry name" value="ASKHA_NBD_GLK"/>
    <property type="match status" value="1"/>
</dbReference>
<evidence type="ECO:0000313" key="4">
    <source>
        <dbReference type="EMBL" id="SEO29080.1"/>
    </source>
</evidence>
<proteinExistence type="inferred from homology"/>
<evidence type="ECO:0000256" key="2">
    <source>
        <dbReference type="ARBA" id="ARBA00022777"/>
    </source>
</evidence>
<dbReference type="GO" id="GO:0004340">
    <property type="term" value="F:glucokinase activity"/>
    <property type="evidence" value="ECO:0007669"/>
    <property type="project" value="InterPro"/>
</dbReference>
<protein>
    <submittedName>
        <fullName evidence="4">Glucokinase</fullName>
    </submittedName>
</protein>
<dbReference type="SUPFAM" id="SSF53067">
    <property type="entry name" value="Actin-like ATPase domain"/>
    <property type="match status" value="1"/>
</dbReference>
<dbReference type="GO" id="GO:0005524">
    <property type="term" value="F:ATP binding"/>
    <property type="evidence" value="ECO:0007669"/>
    <property type="project" value="InterPro"/>
</dbReference>
<dbReference type="Gene3D" id="3.30.420.40">
    <property type="match status" value="1"/>
</dbReference>
<accession>A0A1H8NHH6</accession>
<dbReference type="STRING" id="34002.SAMN04489859_106014"/>
<keyword evidence="1" id="KW-0808">Transferase</keyword>
<dbReference type="GO" id="GO:0006096">
    <property type="term" value="P:glycolytic process"/>
    <property type="evidence" value="ECO:0007669"/>
    <property type="project" value="InterPro"/>
</dbReference>
<reference evidence="4 5" key="1">
    <citation type="submission" date="2016-10" db="EMBL/GenBank/DDBJ databases">
        <authorList>
            <person name="de Groot N.N."/>
        </authorList>
    </citation>
    <scope>NUCLEOTIDE SEQUENCE [LARGE SCALE GENOMIC DNA]</scope>
    <source>
        <strain evidence="4 5">DSM 8512</strain>
    </source>
</reference>